<evidence type="ECO:0000259" key="1">
    <source>
        <dbReference type="PROSITE" id="PS50043"/>
    </source>
</evidence>
<dbReference type="PROSITE" id="PS50043">
    <property type="entry name" value="HTH_LUXR_2"/>
    <property type="match status" value="1"/>
</dbReference>
<dbReference type="InterPro" id="IPR036388">
    <property type="entry name" value="WH-like_DNA-bd_sf"/>
</dbReference>
<evidence type="ECO:0000313" key="3">
    <source>
        <dbReference type="Proteomes" id="UP001500655"/>
    </source>
</evidence>
<evidence type="ECO:0000313" key="2">
    <source>
        <dbReference type="EMBL" id="GAA1745347.1"/>
    </source>
</evidence>
<organism evidence="2 3">
    <name type="scientific">Luedemannella helvata</name>
    <dbReference type="NCBI Taxonomy" id="349315"/>
    <lineage>
        <taxon>Bacteria</taxon>
        <taxon>Bacillati</taxon>
        <taxon>Actinomycetota</taxon>
        <taxon>Actinomycetes</taxon>
        <taxon>Micromonosporales</taxon>
        <taxon>Micromonosporaceae</taxon>
        <taxon>Luedemannella</taxon>
    </lineage>
</organism>
<dbReference type="InterPro" id="IPR000792">
    <property type="entry name" value="Tscrpt_reg_LuxR_C"/>
</dbReference>
<proteinExistence type="predicted"/>
<protein>
    <recommendedName>
        <fullName evidence="1">HTH luxR-type domain-containing protein</fullName>
    </recommendedName>
</protein>
<reference evidence="2 3" key="1">
    <citation type="journal article" date="2019" name="Int. J. Syst. Evol. Microbiol.">
        <title>The Global Catalogue of Microorganisms (GCM) 10K type strain sequencing project: providing services to taxonomists for standard genome sequencing and annotation.</title>
        <authorList>
            <consortium name="The Broad Institute Genomics Platform"/>
            <consortium name="The Broad Institute Genome Sequencing Center for Infectious Disease"/>
            <person name="Wu L."/>
            <person name="Ma J."/>
        </authorList>
    </citation>
    <scope>NUCLEOTIDE SEQUENCE [LARGE SCALE GENOMIC DNA]</scope>
    <source>
        <strain evidence="2 3">JCM 13249</strain>
    </source>
</reference>
<dbReference type="SUPFAM" id="SSF46894">
    <property type="entry name" value="C-terminal effector domain of the bipartite response regulators"/>
    <property type="match status" value="1"/>
</dbReference>
<gene>
    <name evidence="2" type="ORF">GCM10009681_15350</name>
</gene>
<sequence length="61" mass="6730">MLKLVASGLSNQSIADELTLSVRAIEKHVSSVMEKLDLPPDDTRVHRRVRAAALYLSTLRG</sequence>
<dbReference type="Gene3D" id="1.10.10.10">
    <property type="entry name" value="Winged helix-like DNA-binding domain superfamily/Winged helix DNA-binding domain"/>
    <property type="match status" value="1"/>
</dbReference>
<dbReference type="InterPro" id="IPR016032">
    <property type="entry name" value="Sig_transdc_resp-reg_C-effctor"/>
</dbReference>
<dbReference type="SMART" id="SM00421">
    <property type="entry name" value="HTH_LUXR"/>
    <property type="match status" value="1"/>
</dbReference>
<keyword evidence="3" id="KW-1185">Reference proteome</keyword>
<dbReference type="Pfam" id="PF00196">
    <property type="entry name" value="GerE"/>
    <property type="match status" value="1"/>
</dbReference>
<comment type="caution">
    <text evidence="2">The sequence shown here is derived from an EMBL/GenBank/DDBJ whole genome shotgun (WGS) entry which is preliminary data.</text>
</comment>
<feature type="domain" description="HTH luxR-type" evidence="1">
    <location>
        <begin position="1"/>
        <end position="59"/>
    </location>
</feature>
<dbReference type="EMBL" id="BAAALS010000005">
    <property type="protein sequence ID" value="GAA1745347.1"/>
    <property type="molecule type" value="Genomic_DNA"/>
</dbReference>
<name>A0ABN2K039_9ACTN</name>
<dbReference type="Proteomes" id="UP001500655">
    <property type="component" value="Unassembled WGS sequence"/>
</dbReference>
<accession>A0ABN2K039</accession>